<proteinExistence type="predicted"/>
<evidence type="ECO:0000313" key="2">
    <source>
        <dbReference type="Proteomes" id="UP000306147"/>
    </source>
</evidence>
<dbReference type="RefSeq" id="WP_135964309.1">
    <property type="nucleotide sequence ID" value="NZ_SRXT01000005.1"/>
</dbReference>
<name>A0A4S1X9D0_9SPHN</name>
<protein>
    <submittedName>
        <fullName evidence="1">Uncharacterized protein</fullName>
    </submittedName>
</protein>
<dbReference type="OrthoDB" id="7581868at2"/>
<sequence>MRSWIAPVALLGLTLAGCGPRTPEQARIDNIQGAATAEAEAIESASKNQIAQIRAEGDTLAQQAEIANGFDAERLRTKAEALRADAKIVEQHAEAKVQAVRDRARADVSAVKAE</sequence>
<dbReference type="EMBL" id="SRXT01000005">
    <property type="protein sequence ID" value="TGX52598.1"/>
    <property type="molecule type" value="Genomic_DNA"/>
</dbReference>
<dbReference type="PROSITE" id="PS51257">
    <property type="entry name" value="PROKAR_LIPOPROTEIN"/>
    <property type="match status" value="1"/>
</dbReference>
<dbReference type="AlphaFoldDB" id="A0A4S1X9D0"/>
<keyword evidence="2" id="KW-1185">Reference proteome</keyword>
<evidence type="ECO:0000313" key="1">
    <source>
        <dbReference type="EMBL" id="TGX52598.1"/>
    </source>
</evidence>
<accession>A0A4S1X9D0</accession>
<gene>
    <name evidence="1" type="ORF">E5A73_13155</name>
</gene>
<comment type="caution">
    <text evidence="1">The sequence shown here is derived from an EMBL/GenBank/DDBJ whole genome shotgun (WGS) entry which is preliminary data.</text>
</comment>
<reference evidence="1 2" key="1">
    <citation type="submission" date="2019-04" db="EMBL/GenBank/DDBJ databases">
        <title>Sphingomonas psychrotolerans sp. nov., isolated from soil in the Tianshan Mountains, Xinjiang, China.</title>
        <authorList>
            <person name="Luo Y."/>
            <person name="Sheng H."/>
        </authorList>
    </citation>
    <scope>NUCLEOTIDE SEQUENCE [LARGE SCALE GENOMIC DNA]</scope>
    <source>
        <strain evidence="1 2">ZFGT-11</strain>
    </source>
</reference>
<dbReference type="Proteomes" id="UP000306147">
    <property type="component" value="Unassembled WGS sequence"/>
</dbReference>
<organism evidence="1 2">
    <name type="scientific">Sphingomonas gei</name>
    <dbReference type="NCBI Taxonomy" id="1395960"/>
    <lineage>
        <taxon>Bacteria</taxon>
        <taxon>Pseudomonadati</taxon>
        <taxon>Pseudomonadota</taxon>
        <taxon>Alphaproteobacteria</taxon>
        <taxon>Sphingomonadales</taxon>
        <taxon>Sphingomonadaceae</taxon>
        <taxon>Sphingomonas</taxon>
    </lineage>
</organism>